<dbReference type="Proteomes" id="UP000516173">
    <property type="component" value="Chromosome"/>
</dbReference>
<evidence type="ECO:0008006" key="3">
    <source>
        <dbReference type="Google" id="ProtNLM"/>
    </source>
</evidence>
<organism evidence="1 2">
    <name type="scientific">Nocardia wallacei</name>
    <dbReference type="NCBI Taxonomy" id="480035"/>
    <lineage>
        <taxon>Bacteria</taxon>
        <taxon>Bacillati</taxon>
        <taxon>Actinomycetota</taxon>
        <taxon>Actinomycetes</taxon>
        <taxon>Mycobacteriales</taxon>
        <taxon>Nocardiaceae</taxon>
        <taxon>Nocardia</taxon>
    </lineage>
</organism>
<dbReference type="RefSeq" id="WP_187683193.1">
    <property type="nucleotide sequence ID" value="NZ_AP023396.1"/>
</dbReference>
<dbReference type="InterPro" id="IPR038282">
    <property type="entry name" value="DUF2267_sf"/>
</dbReference>
<reference evidence="1 2" key="1">
    <citation type="submission" date="2020-08" db="EMBL/GenBank/DDBJ databases">
        <title>Genome Sequencing of Nocardia wallacei strain FMUON74 and assembly.</title>
        <authorList>
            <person name="Toyokawa M."/>
            <person name="Uesaka K."/>
        </authorList>
    </citation>
    <scope>NUCLEOTIDE SEQUENCE [LARGE SCALE GENOMIC DNA]</scope>
    <source>
        <strain evidence="1 2">FMUON74</strain>
    </source>
</reference>
<dbReference type="AlphaFoldDB" id="A0A7G1KP82"/>
<evidence type="ECO:0000313" key="1">
    <source>
        <dbReference type="EMBL" id="BCK56043.1"/>
    </source>
</evidence>
<dbReference type="EMBL" id="AP023396">
    <property type="protein sequence ID" value="BCK56043.1"/>
    <property type="molecule type" value="Genomic_DNA"/>
</dbReference>
<dbReference type="Pfam" id="PF10025">
    <property type="entry name" value="DUF2267"/>
    <property type="match status" value="1"/>
</dbReference>
<name>A0A7G1KP82_9NOCA</name>
<evidence type="ECO:0000313" key="2">
    <source>
        <dbReference type="Proteomes" id="UP000516173"/>
    </source>
</evidence>
<dbReference type="InterPro" id="IPR018727">
    <property type="entry name" value="DUF2267"/>
</dbReference>
<dbReference type="GeneID" id="80348326"/>
<protein>
    <recommendedName>
        <fullName evidence="3">DUF2267 domain-containing protein</fullName>
    </recommendedName>
</protein>
<dbReference type="Gene3D" id="1.10.490.110">
    <property type="entry name" value="Uncharacterized conserved protein DUF2267"/>
    <property type="match status" value="1"/>
</dbReference>
<proteinExistence type="predicted"/>
<keyword evidence="2" id="KW-1185">Reference proteome</keyword>
<accession>A0A7G1KP82</accession>
<gene>
    <name evidence="1" type="ORF">NWFMUON74_38150</name>
</gene>
<sequence>MTDHADPLAPAVHTAHAWIRSVAAGLGTDDRGFAHRALRAWLHTVRDRVGAATLAHLSAQLPVVLRGILFEGWTPDRAPAGHDVASFTDQFASAAGVCGDEAVALAGAVTEALTDLFSPGQLEHVFAVLPADLRRVLRGTDLDGTFEPGADRVTTW</sequence>
<dbReference type="KEGG" id="nwl:NWFMUON74_38150"/>